<evidence type="ECO:0000256" key="8">
    <source>
        <dbReference type="SAM" id="MobiDB-lite"/>
    </source>
</evidence>
<gene>
    <name evidence="10" type="ORF">Clacol_002682</name>
</gene>
<feature type="region of interest" description="Disordered" evidence="8">
    <location>
        <begin position="104"/>
        <end position="219"/>
    </location>
</feature>
<dbReference type="GO" id="GO:0043488">
    <property type="term" value="P:regulation of mRNA stability"/>
    <property type="evidence" value="ECO:0007669"/>
    <property type="project" value="InterPro"/>
</dbReference>
<evidence type="ECO:0000256" key="3">
    <source>
        <dbReference type="ARBA" id="ARBA00022723"/>
    </source>
</evidence>
<dbReference type="InterPro" id="IPR040366">
    <property type="entry name" value="Nab2/ZC3H14"/>
</dbReference>
<dbReference type="GO" id="GO:0005634">
    <property type="term" value="C:nucleus"/>
    <property type="evidence" value="ECO:0007669"/>
    <property type="project" value="UniProtKB-SubCell"/>
</dbReference>
<feature type="region of interest" description="Disordered" evidence="8">
    <location>
        <begin position="578"/>
        <end position="620"/>
    </location>
</feature>
<dbReference type="InterPro" id="IPR049017">
    <property type="entry name" value="Nab2_Znf4"/>
</dbReference>
<keyword evidence="6" id="KW-0862">Zinc</keyword>
<dbReference type="GO" id="GO:0008270">
    <property type="term" value="F:zinc ion binding"/>
    <property type="evidence" value="ECO:0007669"/>
    <property type="project" value="UniProtKB-KW"/>
</dbReference>
<reference evidence="10" key="1">
    <citation type="submission" date="2021-10" db="EMBL/GenBank/DDBJ databases">
        <title>De novo Genome Assembly of Clathrus columnatus (Basidiomycota, Fungi) Using Illumina and Nanopore Sequence Data.</title>
        <authorList>
            <person name="Ogiso-Tanaka E."/>
            <person name="Itagaki H."/>
            <person name="Hosoya T."/>
            <person name="Hosaka K."/>
        </authorList>
    </citation>
    <scope>NUCLEOTIDE SEQUENCE</scope>
    <source>
        <strain evidence="10">MO-923</strain>
    </source>
</reference>
<feature type="compositionally biased region" description="Low complexity" evidence="8">
    <location>
        <begin position="181"/>
        <end position="193"/>
    </location>
</feature>
<accession>A0AAV5A5D7</accession>
<sequence>MAKLTMGTEAALALQAKIQAELAVRGYSSETDTVMAEYITIMVINDKTAEQINAELADLIGAEYDPSFTGWLFAETEKAIDPATQTGSIGASKEDASVTEEIQLNTSRRGSGGGVGLLQSALSGINPPTAPSALRQSTSPSAQKRTASARSPSPSTNGPNKTRRTDTPTGPRAMMERSERSSSSASNNQGGRSLIDRVGGHARRGNFNTGHGGLSQAQVSQIQAKIDGITGSQPNLMLNHPQAPMPMNGPPMNFTMQEMMMMNFDMMRQMANTIGMLAPNGMGGVPSMGGFGLPQQLPGFVPQMGMPPPQQGHGGMGRGGPHRGDGHGRGRGHTNQFTIPTQDHSVTSSAQSAVPATPSSAPVAQSTSHQPAVQAPTQGAGVPVVTDSSAPVRPATPSLCKFGLKCTNPQCRFSHPSPVATVESGVVLSTEFCPRGKDCKDKHCTLGHVSPSVLNGEFKCHLYMNNQLTVCVGTGPVSTKPVTHTPAIPSPSSVITPCKFGVLCTRPGCIFTHPPNFRPSHHTLSHQSTSTVPCRFGTSCTRSDCPFQHPKGHVPANMFYKGLGPDAPLVEAYVSPHRSVRFGDPKPTMTKDNGTKDDKVKETDGLSNDKVTEKTVDVGA</sequence>
<feature type="compositionally biased region" description="Polar residues" evidence="8">
    <location>
        <begin position="134"/>
        <end position="160"/>
    </location>
</feature>
<keyword evidence="11" id="KW-1185">Reference proteome</keyword>
<evidence type="ECO:0000256" key="6">
    <source>
        <dbReference type="ARBA" id="ARBA00022833"/>
    </source>
</evidence>
<evidence type="ECO:0000256" key="5">
    <source>
        <dbReference type="ARBA" id="ARBA00022771"/>
    </source>
</evidence>
<dbReference type="Gene3D" id="1.10.340.40">
    <property type="entry name" value="Nuclear abundant poly(A) RNA-bind protein 2, N-terminal domain"/>
    <property type="match status" value="1"/>
</dbReference>
<keyword evidence="3" id="KW-0479">Metal-binding</keyword>
<dbReference type="EMBL" id="BPWL01000003">
    <property type="protein sequence ID" value="GJJ08464.1"/>
    <property type="molecule type" value="Genomic_DNA"/>
</dbReference>
<evidence type="ECO:0000313" key="10">
    <source>
        <dbReference type="EMBL" id="GJJ08464.1"/>
    </source>
</evidence>
<organism evidence="10 11">
    <name type="scientific">Clathrus columnatus</name>
    <dbReference type="NCBI Taxonomy" id="1419009"/>
    <lineage>
        <taxon>Eukaryota</taxon>
        <taxon>Fungi</taxon>
        <taxon>Dikarya</taxon>
        <taxon>Basidiomycota</taxon>
        <taxon>Agaricomycotina</taxon>
        <taxon>Agaricomycetes</taxon>
        <taxon>Phallomycetidae</taxon>
        <taxon>Phallales</taxon>
        <taxon>Clathraceae</taxon>
        <taxon>Clathrus</taxon>
    </lineage>
</organism>
<evidence type="ECO:0000256" key="4">
    <source>
        <dbReference type="ARBA" id="ARBA00022737"/>
    </source>
</evidence>
<dbReference type="Pfam" id="PF14608">
    <property type="entry name" value="zf-CCCH_2"/>
    <property type="match status" value="3"/>
</dbReference>
<protein>
    <recommendedName>
        <fullName evidence="9">Nab2 type CCCH zinc finger 4 domain-containing protein</fullName>
    </recommendedName>
</protein>
<evidence type="ECO:0000313" key="11">
    <source>
        <dbReference type="Proteomes" id="UP001050691"/>
    </source>
</evidence>
<dbReference type="Gene3D" id="4.10.1000.40">
    <property type="match status" value="3"/>
</dbReference>
<dbReference type="Pfam" id="PF21803">
    <property type="entry name" value="Nab2-zf4"/>
    <property type="match status" value="1"/>
</dbReference>
<evidence type="ECO:0000256" key="7">
    <source>
        <dbReference type="ARBA" id="ARBA00023242"/>
    </source>
</evidence>
<dbReference type="Proteomes" id="UP001050691">
    <property type="component" value="Unassembled WGS sequence"/>
</dbReference>
<feature type="compositionally biased region" description="Basic and acidic residues" evidence="8">
    <location>
        <begin position="610"/>
        <end position="620"/>
    </location>
</feature>
<dbReference type="PANTHER" id="PTHR14738">
    <property type="entry name" value="ZINC FINGER CCCH DOMAIN-CONTAINING PROTEIN 14"/>
    <property type="match status" value="1"/>
</dbReference>
<feature type="compositionally biased region" description="Low complexity" evidence="8">
    <location>
        <begin position="345"/>
        <end position="368"/>
    </location>
</feature>
<dbReference type="PANTHER" id="PTHR14738:SF29">
    <property type="entry name" value="ZINC FINGER CCCH DOMAIN-CONTAINING PROTEIN 14"/>
    <property type="match status" value="1"/>
</dbReference>
<comment type="similarity">
    <text evidence="2">Belongs to the ZC3H14 family.</text>
</comment>
<comment type="caution">
    <text evidence="10">The sequence shown here is derived from an EMBL/GenBank/DDBJ whole genome shotgun (WGS) entry which is preliminary data.</text>
</comment>
<keyword evidence="5" id="KW-0863">Zinc-finger</keyword>
<feature type="domain" description="Nab2 type CCCH zinc finger 4" evidence="9">
    <location>
        <begin position="426"/>
        <end position="448"/>
    </location>
</feature>
<keyword evidence="4" id="KW-0677">Repeat</keyword>
<feature type="region of interest" description="Disordered" evidence="8">
    <location>
        <begin position="309"/>
        <end position="386"/>
    </location>
</feature>
<proteinExistence type="inferred from homology"/>
<comment type="subcellular location">
    <subcellularLocation>
        <location evidence="1">Nucleus</location>
    </subcellularLocation>
</comment>
<dbReference type="GO" id="GO:0008143">
    <property type="term" value="F:poly(A) binding"/>
    <property type="evidence" value="ECO:0007669"/>
    <property type="project" value="InterPro"/>
</dbReference>
<feature type="compositionally biased region" description="Basic and acidic residues" evidence="8">
    <location>
        <begin position="593"/>
        <end position="604"/>
    </location>
</feature>
<name>A0AAV5A5D7_9AGAM</name>
<evidence type="ECO:0000256" key="2">
    <source>
        <dbReference type="ARBA" id="ARBA00008423"/>
    </source>
</evidence>
<evidence type="ECO:0000259" key="9">
    <source>
        <dbReference type="Pfam" id="PF21803"/>
    </source>
</evidence>
<evidence type="ECO:0000256" key="1">
    <source>
        <dbReference type="ARBA" id="ARBA00004123"/>
    </source>
</evidence>
<dbReference type="AlphaFoldDB" id="A0AAV5A5D7"/>
<dbReference type="InterPro" id="IPR043094">
    <property type="entry name" value="Nab2/ZC3H14_N_sf"/>
</dbReference>
<dbReference type="GO" id="GO:0005737">
    <property type="term" value="C:cytoplasm"/>
    <property type="evidence" value="ECO:0007669"/>
    <property type="project" value="TreeGrafter"/>
</dbReference>
<feature type="compositionally biased region" description="Polar residues" evidence="8">
    <location>
        <begin position="334"/>
        <end position="344"/>
    </location>
</feature>
<keyword evidence="7" id="KW-0539">Nucleus</keyword>